<keyword evidence="2" id="KW-0963">Cytoplasm</keyword>
<gene>
    <name evidence="9" type="ORF">GPUH_LOCUS16365</name>
</gene>
<evidence type="ECO:0000256" key="1">
    <source>
        <dbReference type="ARBA" id="ARBA00004123"/>
    </source>
</evidence>
<keyword evidence="4" id="KW-0010">Activator</keyword>
<dbReference type="SMART" id="SM00717">
    <property type="entry name" value="SANT"/>
    <property type="match status" value="2"/>
</dbReference>
<dbReference type="Proteomes" id="UP000271098">
    <property type="component" value="Unassembled WGS sequence"/>
</dbReference>
<dbReference type="GO" id="GO:0005634">
    <property type="term" value="C:nucleus"/>
    <property type="evidence" value="ECO:0007669"/>
    <property type="project" value="UniProtKB-SubCell"/>
</dbReference>
<dbReference type="InterPro" id="IPR017884">
    <property type="entry name" value="SANT_dom"/>
</dbReference>
<dbReference type="CDD" id="cd00167">
    <property type="entry name" value="SANT"/>
    <property type="match status" value="1"/>
</dbReference>
<organism evidence="11">
    <name type="scientific">Gongylonema pulchrum</name>
    <dbReference type="NCBI Taxonomy" id="637853"/>
    <lineage>
        <taxon>Eukaryota</taxon>
        <taxon>Metazoa</taxon>
        <taxon>Ecdysozoa</taxon>
        <taxon>Nematoda</taxon>
        <taxon>Chromadorea</taxon>
        <taxon>Rhabditida</taxon>
        <taxon>Spirurina</taxon>
        <taxon>Spiruromorpha</taxon>
        <taxon>Spiruroidea</taxon>
        <taxon>Gongylonematidae</taxon>
        <taxon>Gongylonema</taxon>
    </lineage>
</organism>
<protein>
    <submittedName>
        <fullName evidence="11">Myb-like domain-containing protein</fullName>
    </submittedName>
</protein>
<dbReference type="GO" id="GO:0051083">
    <property type="term" value="P:'de novo' cotranslational protein folding"/>
    <property type="evidence" value="ECO:0007669"/>
    <property type="project" value="InterPro"/>
</dbReference>
<name>A0A183E5X5_9BILA</name>
<evidence type="ECO:0000313" key="9">
    <source>
        <dbReference type="EMBL" id="VDN27739.1"/>
    </source>
</evidence>
<reference evidence="11" key="1">
    <citation type="submission" date="2016-06" db="UniProtKB">
        <authorList>
            <consortium name="WormBaseParasite"/>
        </authorList>
    </citation>
    <scope>IDENTIFICATION</scope>
</reference>
<evidence type="ECO:0000259" key="8">
    <source>
        <dbReference type="PROSITE" id="PS51293"/>
    </source>
</evidence>
<evidence type="ECO:0000256" key="5">
    <source>
        <dbReference type="ARBA" id="ARBA00023186"/>
    </source>
</evidence>
<keyword evidence="3" id="KW-0677">Repeat</keyword>
<dbReference type="InterPro" id="IPR032003">
    <property type="entry name" value="RAC_head"/>
</dbReference>
<feature type="coiled-coil region" evidence="6">
    <location>
        <begin position="23"/>
        <end position="74"/>
    </location>
</feature>
<dbReference type="EMBL" id="UYRT01083651">
    <property type="protein sequence ID" value="VDN27739.1"/>
    <property type="molecule type" value="Genomic_DNA"/>
</dbReference>
<dbReference type="GO" id="GO:0006450">
    <property type="term" value="P:regulation of translational fidelity"/>
    <property type="evidence" value="ECO:0007669"/>
    <property type="project" value="InterPro"/>
</dbReference>
<keyword evidence="10" id="KW-1185">Reference proteome</keyword>
<dbReference type="PANTHER" id="PTHR43999:SF1">
    <property type="entry name" value="DNAJ HOMOLOG SUBFAMILY C MEMBER 2"/>
    <property type="match status" value="1"/>
</dbReference>
<keyword evidence="6" id="KW-0175">Coiled coil</keyword>
<reference evidence="9 10" key="2">
    <citation type="submission" date="2018-11" db="EMBL/GenBank/DDBJ databases">
        <authorList>
            <consortium name="Pathogen Informatics"/>
        </authorList>
    </citation>
    <scope>NUCLEOTIDE SEQUENCE [LARGE SCALE GENOMIC DNA]</scope>
</reference>
<sequence>MIFFTHYQLESEPYMENSGVGARVETEIELRNQKEKEEQLEKERQQLAEEKKLKEAQKKQLADARRKLRRAAENKNYWGAEISAKLACCEAVERACLRFNAERLREITARIESADNIAEALDALKVDDEVPKNVKAKNATPGDAPAQPNRWSSEEISLLVKATTVFPAGTVERWTKVANYINEHCADKNVKKTEKDVVVQAKLLRDVQDQKLRECAVSSGKRSELEWTAEEQKLLEAALRKYPRTDSARWDNIASFVGKSKNDCIKRFKYLAELVKNKKEQAA</sequence>
<dbReference type="SUPFAM" id="SSF46689">
    <property type="entry name" value="Homeodomain-like"/>
    <property type="match status" value="2"/>
</dbReference>
<dbReference type="Pfam" id="PF23082">
    <property type="entry name" value="Myb_DNA-binding_2"/>
    <property type="match status" value="2"/>
</dbReference>
<dbReference type="Gene3D" id="1.10.10.60">
    <property type="entry name" value="Homeodomain-like"/>
    <property type="match status" value="2"/>
</dbReference>
<dbReference type="GO" id="GO:0005829">
    <property type="term" value="C:cytosol"/>
    <property type="evidence" value="ECO:0007669"/>
    <property type="project" value="TreeGrafter"/>
</dbReference>
<evidence type="ECO:0000256" key="3">
    <source>
        <dbReference type="ARBA" id="ARBA00022737"/>
    </source>
</evidence>
<evidence type="ECO:0000256" key="4">
    <source>
        <dbReference type="ARBA" id="ARBA00023159"/>
    </source>
</evidence>
<dbReference type="Gene3D" id="1.10.8.840">
    <property type="entry name" value="Ribosome-associated complex head domain"/>
    <property type="match status" value="1"/>
</dbReference>
<dbReference type="PANTHER" id="PTHR43999">
    <property type="entry name" value="DNAJ HOMOLOG SUBFAMILY C MEMBER 2"/>
    <property type="match status" value="1"/>
</dbReference>
<accession>A0A183E5X5</accession>
<dbReference type="OrthoDB" id="1690618at2759"/>
<dbReference type="InterPro" id="IPR001005">
    <property type="entry name" value="SANT/Myb"/>
</dbReference>
<evidence type="ECO:0000259" key="7">
    <source>
        <dbReference type="PROSITE" id="PS50090"/>
    </source>
</evidence>
<dbReference type="InterPro" id="IPR009057">
    <property type="entry name" value="Homeodomain-like_sf"/>
</dbReference>
<dbReference type="InterPro" id="IPR042569">
    <property type="entry name" value="RAC_head_sf"/>
</dbReference>
<evidence type="ECO:0000313" key="10">
    <source>
        <dbReference type="Proteomes" id="UP000271098"/>
    </source>
</evidence>
<keyword evidence="5" id="KW-0143">Chaperone</keyword>
<evidence type="ECO:0000256" key="2">
    <source>
        <dbReference type="ARBA" id="ARBA00022490"/>
    </source>
</evidence>
<dbReference type="InterPro" id="IPR044634">
    <property type="entry name" value="Zuotin/DnaJC2"/>
</dbReference>
<proteinExistence type="predicted"/>
<evidence type="ECO:0000313" key="11">
    <source>
        <dbReference type="WBParaSite" id="GPUH_0001638801-mRNA-1"/>
    </source>
</evidence>
<dbReference type="GO" id="GO:0030544">
    <property type="term" value="F:Hsp70 protein binding"/>
    <property type="evidence" value="ECO:0007669"/>
    <property type="project" value="InterPro"/>
</dbReference>
<dbReference type="WBParaSite" id="GPUH_0001638801-mRNA-1">
    <property type="protein sequence ID" value="GPUH_0001638801-mRNA-1"/>
    <property type="gene ID" value="GPUH_0001638801"/>
</dbReference>
<dbReference type="AlphaFoldDB" id="A0A183E5X5"/>
<comment type="subcellular location">
    <subcellularLocation>
        <location evidence="1">Nucleus</location>
    </subcellularLocation>
</comment>
<feature type="domain" description="SANT" evidence="8">
    <location>
        <begin position="222"/>
        <end position="276"/>
    </location>
</feature>
<dbReference type="Pfam" id="PF16717">
    <property type="entry name" value="RAC_head"/>
    <property type="match status" value="1"/>
</dbReference>
<evidence type="ECO:0000256" key="6">
    <source>
        <dbReference type="SAM" id="Coils"/>
    </source>
</evidence>
<dbReference type="GO" id="GO:0043022">
    <property type="term" value="F:ribosome binding"/>
    <property type="evidence" value="ECO:0007669"/>
    <property type="project" value="InterPro"/>
</dbReference>
<feature type="domain" description="Myb-like" evidence="7">
    <location>
        <begin position="219"/>
        <end position="272"/>
    </location>
</feature>
<dbReference type="PROSITE" id="PS50090">
    <property type="entry name" value="MYB_LIKE"/>
    <property type="match status" value="1"/>
</dbReference>
<dbReference type="PROSITE" id="PS51293">
    <property type="entry name" value="SANT"/>
    <property type="match status" value="1"/>
</dbReference>